<evidence type="ECO:0000313" key="2">
    <source>
        <dbReference type="EMBL" id="OMO87786.1"/>
    </source>
</evidence>
<sequence length="394" mass="45211">MAVFYQMLDVKKKTVPNTQLLRWSQWFTRYSFTTRHIKSKHNLIPDMLSTPPKPPKESLQVLPVIASIMNYVLGLPPPKKKKDKNEEVKALKTNPFGNKPTQPPPIRSIADPDLAFPPELIEILTFGKFETGAYHHMLKYQMLILRSFGETVIAPLGVNPVYPFVKPLPLVEERCFPEQYKELQKKLCEINATIPTSVMETFEFDAKEHYPDDYKAKINIDRMVFTEKFTRPFNRPLAVDAKANLLQAVAVSWNPLWTPPEVTNEHAPPEDPIPYWEDTECPISLGNNSKHLARKANPGSSSALEPTPEEARRKEKGKEKIKEEYLWPYYHPLDPNFPDSQPPEPTPEEEKLWIDMTLEAEAKYAAERSLPDKLAQLPISQTEPKNTILADTPY</sequence>
<keyword evidence="3" id="KW-1185">Reference proteome</keyword>
<gene>
    <name evidence="2" type="ORF">CCACVL1_08764</name>
</gene>
<dbReference type="OrthoDB" id="1001052at2759"/>
<dbReference type="Gramene" id="OMO87786">
    <property type="protein sequence ID" value="OMO87786"/>
    <property type="gene ID" value="CCACVL1_08764"/>
</dbReference>
<feature type="region of interest" description="Disordered" evidence="1">
    <location>
        <begin position="77"/>
        <end position="104"/>
    </location>
</feature>
<dbReference type="Proteomes" id="UP000188268">
    <property type="component" value="Unassembled WGS sequence"/>
</dbReference>
<evidence type="ECO:0000256" key="1">
    <source>
        <dbReference type="SAM" id="MobiDB-lite"/>
    </source>
</evidence>
<dbReference type="AlphaFoldDB" id="A0A1R3IYZ5"/>
<accession>A0A1R3IYZ5</accession>
<reference evidence="2 3" key="1">
    <citation type="submission" date="2013-09" db="EMBL/GenBank/DDBJ databases">
        <title>Corchorus capsularis genome sequencing.</title>
        <authorList>
            <person name="Alam M."/>
            <person name="Haque M.S."/>
            <person name="Islam M.S."/>
            <person name="Emdad E.M."/>
            <person name="Islam M.M."/>
            <person name="Ahmed B."/>
            <person name="Halim A."/>
            <person name="Hossen Q.M.M."/>
            <person name="Hossain M.Z."/>
            <person name="Ahmed R."/>
            <person name="Khan M.M."/>
            <person name="Islam R."/>
            <person name="Rashid M.M."/>
            <person name="Khan S.A."/>
            <person name="Rahman M.S."/>
            <person name="Alam M."/>
        </authorList>
    </citation>
    <scope>NUCLEOTIDE SEQUENCE [LARGE SCALE GENOMIC DNA]</scope>
    <source>
        <strain evidence="3">cv. CVL-1</strain>
        <tissue evidence="2">Whole seedling</tissue>
    </source>
</reference>
<dbReference type="EMBL" id="AWWV01009153">
    <property type="protein sequence ID" value="OMO87786.1"/>
    <property type="molecule type" value="Genomic_DNA"/>
</dbReference>
<feature type="region of interest" description="Disordered" evidence="1">
    <location>
        <begin position="287"/>
        <end position="319"/>
    </location>
</feature>
<name>A0A1R3IYZ5_COCAP</name>
<evidence type="ECO:0000313" key="3">
    <source>
        <dbReference type="Proteomes" id="UP000188268"/>
    </source>
</evidence>
<organism evidence="2 3">
    <name type="scientific">Corchorus capsularis</name>
    <name type="common">Jute</name>
    <dbReference type="NCBI Taxonomy" id="210143"/>
    <lineage>
        <taxon>Eukaryota</taxon>
        <taxon>Viridiplantae</taxon>
        <taxon>Streptophyta</taxon>
        <taxon>Embryophyta</taxon>
        <taxon>Tracheophyta</taxon>
        <taxon>Spermatophyta</taxon>
        <taxon>Magnoliopsida</taxon>
        <taxon>eudicotyledons</taxon>
        <taxon>Gunneridae</taxon>
        <taxon>Pentapetalae</taxon>
        <taxon>rosids</taxon>
        <taxon>malvids</taxon>
        <taxon>Malvales</taxon>
        <taxon>Malvaceae</taxon>
        <taxon>Grewioideae</taxon>
        <taxon>Apeibeae</taxon>
        <taxon>Corchorus</taxon>
    </lineage>
</organism>
<proteinExistence type="predicted"/>
<comment type="caution">
    <text evidence="2">The sequence shown here is derived from an EMBL/GenBank/DDBJ whole genome shotgun (WGS) entry which is preliminary data.</text>
</comment>
<feature type="compositionally biased region" description="Basic and acidic residues" evidence="1">
    <location>
        <begin position="309"/>
        <end position="319"/>
    </location>
</feature>
<protein>
    <submittedName>
        <fullName evidence="2">ORF I polyprotein</fullName>
    </submittedName>
</protein>